<name>X0VCE5_9ZZZZ</name>
<dbReference type="Gene3D" id="3.30.420.240">
    <property type="match status" value="1"/>
</dbReference>
<dbReference type="AlphaFoldDB" id="X0VCE5"/>
<gene>
    <name evidence="1" type="ORF">S01H1_33319</name>
</gene>
<evidence type="ECO:0000313" key="1">
    <source>
        <dbReference type="EMBL" id="GAG10163.1"/>
    </source>
</evidence>
<dbReference type="EMBL" id="BARS01020681">
    <property type="protein sequence ID" value="GAG10163.1"/>
    <property type="molecule type" value="Genomic_DNA"/>
</dbReference>
<sequence length="273" mass="30437">AQELGRDYGGSQFRVFPADFFVYGEQGLINPLLRGNMKYRRDTLEPDFERHMDGTGHLWCKLNQKGRPPAGNYVFGADVSTGLGGAYTSNSALIGIDAQTMEQVFELATNIVPPSDFADLCIAYCKWFGDAHLAWEHGGPGVPFTTRILTQRYPNIYRRKVLWQNSAKQKKEVGWVTDSKTKPVMFDELSRSVRTGELKLRSADLMHECGQYIWHNNKIVHAQTVNTKEEGSKGDQHGDRVIAACVAVQAIRERPILTVASETPGVSSRTMAG</sequence>
<feature type="non-terminal residue" evidence="1">
    <location>
        <position position="1"/>
    </location>
</feature>
<comment type="caution">
    <text evidence="1">The sequence shown here is derived from an EMBL/GenBank/DDBJ whole genome shotgun (WGS) entry which is preliminary data.</text>
</comment>
<evidence type="ECO:0008006" key="2">
    <source>
        <dbReference type="Google" id="ProtNLM"/>
    </source>
</evidence>
<reference evidence="1" key="1">
    <citation type="journal article" date="2014" name="Front. Microbiol.">
        <title>High frequency of phylogenetically diverse reductive dehalogenase-homologous genes in deep subseafloor sedimentary metagenomes.</title>
        <authorList>
            <person name="Kawai M."/>
            <person name="Futagami T."/>
            <person name="Toyoda A."/>
            <person name="Takaki Y."/>
            <person name="Nishi S."/>
            <person name="Hori S."/>
            <person name="Arai W."/>
            <person name="Tsubouchi T."/>
            <person name="Morono Y."/>
            <person name="Uchiyama I."/>
            <person name="Ito T."/>
            <person name="Fujiyama A."/>
            <person name="Inagaki F."/>
            <person name="Takami H."/>
        </authorList>
    </citation>
    <scope>NUCLEOTIDE SEQUENCE</scope>
    <source>
        <strain evidence="1">Expedition CK06-06</strain>
    </source>
</reference>
<feature type="non-terminal residue" evidence="1">
    <location>
        <position position="273"/>
    </location>
</feature>
<accession>X0VCE5</accession>
<protein>
    <recommendedName>
        <fullName evidence="2">Terminase large subunit gp17-like C-terminal domain-containing protein</fullName>
    </recommendedName>
</protein>
<proteinExistence type="predicted"/>
<organism evidence="1">
    <name type="scientific">marine sediment metagenome</name>
    <dbReference type="NCBI Taxonomy" id="412755"/>
    <lineage>
        <taxon>unclassified sequences</taxon>
        <taxon>metagenomes</taxon>
        <taxon>ecological metagenomes</taxon>
    </lineage>
</organism>